<dbReference type="PANTHER" id="PTHR46268">
    <property type="entry name" value="STRESS RESPONSE PROTEIN NHAX"/>
    <property type="match status" value="1"/>
</dbReference>
<dbReference type="InterPro" id="IPR006015">
    <property type="entry name" value="Universal_stress_UspA"/>
</dbReference>
<comment type="similarity">
    <text evidence="1">Belongs to the universal stress protein A family.</text>
</comment>
<sequence>MSVLVGFAPTPEGRAAIERAVAECAMRSADLVVVVSQARPNPLVAEPAPVTAGDILSLLAELGAADLPCTVQPSDPQMDFADQVLEVADDPQVELIVIGLRRRSGSGKLILGSSAQRILLEASCPVLAVKGVRVSIPADEGVPAGAREAL</sequence>
<proteinExistence type="inferred from homology"/>
<dbReference type="Pfam" id="PF00582">
    <property type="entry name" value="Usp"/>
    <property type="match status" value="1"/>
</dbReference>
<dbReference type="Proteomes" id="UP001612915">
    <property type="component" value="Unassembled WGS sequence"/>
</dbReference>
<dbReference type="EMBL" id="JBITLV010000003">
    <property type="protein sequence ID" value="MFI7587560.1"/>
    <property type="molecule type" value="Genomic_DNA"/>
</dbReference>
<protein>
    <submittedName>
        <fullName evidence="3">Universal stress protein</fullName>
    </submittedName>
</protein>
<comment type="caution">
    <text evidence="3">The sequence shown here is derived from an EMBL/GenBank/DDBJ whole genome shotgun (WGS) entry which is preliminary data.</text>
</comment>
<dbReference type="PRINTS" id="PR01438">
    <property type="entry name" value="UNVRSLSTRESS"/>
</dbReference>
<reference evidence="3 4" key="1">
    <citation type="submission" date="2024-10" db="EMBL/GenBank/DDBJ databases">
        <title>The Natural Products Discovery Center: Release of the First 8490 Sequenced Strains for Exploring Actinobacteria Biosynthetic Diversity.</title>
        <authorList>
            <person name="Kalkreuter E."/>
            <person name="Kautsar S.A."/>
            <person name="Yang D."/>
            <person name="Bader C.D."/>
            <person name="Teijaro C.N."/>
            <person name="Fluegel L."/>
            <person name="Davis C.M."/>
            <person name="Simpson J.R."/>
            <person name="Lauterbach L."/>
            <person name="Steele A.D."/>
            <person name="Gui C."/>
            <person name="Meng S."/>
            <person name="Li G."/>
            <person name="Viehrig K."/>
            <person name="Ye F."/>
            <person name="Su P."/>
            <person name="Kiefer A.F."/>
            <person name="Nichols A."/>
            <person name="Cepeda A.J."/>
            <person name="Yan W."/>
            <person name="Fan B."/>
            <person name="Jiang Y."/>
            <person name="Adhikari A."/>
            <person name="Zheng C.-J."/>
            <person name="Schuster L."/>
            <person name="Cowan T.M."/>
            <person name="Smanski M.J."/>
            <person name="Chevrette M.G."/>
            <person name="De Carvalho L.P.S."/>
            <person name="Shen B."/>
        </authorList>
    </citation>
    <scope>NUCLEOTIDE SEQUENCE [LARGE SCALE GENOMIC DNA]</scope>
    <source>
        <strain evidence="3 4">NPDC049639</strain>
    </source>
</reference>
<dbReference type="CDD" id="cd00293">
    <property type="entry name" value="USP-like"/>
    <property type="match status" value="1"/>
</dbReference>
<evidence type="ECO:0000313" key="4">
    <source>
        <dbReference type="Proteomes" id="UP001612915"/>
    </source>
</evidence>
<dbReference type="RefSeq" id="WP_398279483.1">
    <property type="nucleotide sequence ID" value="NZ_JBITLV010000003.1"/>
</dbReference>
<dbReference type="InterPro" id="IPR006016">
    <property type="entry name" value="UspA"/>
</dbReference>
<evidence type="ECO:0000259" key="2">
    <source>
        <dbReference type="Pfam" id="PF00582"/>
    </source>
</evidence>
<evidence type="ECO:0000313" key="3">
    <source>
        <dbReference type="EMBL" id="MFI7587560.1"/>
    </source>
</evidence>
<gene>
    <name evidence="3" type="ORF">ACIB24_10850</name>
</gene>
<accession>A0ABW8AMF3</accession>
<dbReference type="Gene3D" id="3.40.50.620">
    <property type="entry name" value="HUPs"/>
    <property type="match status" value="1"/>
</dbReference>
<feature type="domain" description="UspA" evidence="2">
    <location>
        <begin position="2"/>
        <end position="130"/>
    </location>
</feature>
<dbReference type="InterPro" id="IPR014729">
    <property type="entry name" value="Rossmann-like_a/b/a_fold"/>
</dbReference>
<dbReference type="PANTHER" id="PTHR46268:SF6">
    <property type="entry name" value="UNIVERSAL STRESS PROTEIN UP12"/>
    <property type="match status" value="1"/>
</dbReference>
<keyword evidence="4" id="KW-1185">Reference proteome</keyword>
<name>A0ABW8AMF3_9ACTN</name>
<dbReference type="SUPFAM" id="SSF52402">
    <property type="entry name" value="Adenine nucleotide alpha hydrolases-like"/>
    <property type="match status" value="1"/>
</dbReference>
<organism evidence="3 4">
    <name type="scientific">Spongisporangium articulatum</name>
    <dbReference type="NCBI Taxonomy" id="3362603"/>
    <lineage>
        <taxon>Bacteria</taxon>
        <taxon>Bacillati</taxon>
        <taxon>Actinomycetota</taxon>
        <taxon>Actinomycetes</taxon>
        <taxon>Kineosporiales</taxon>
        <taxon>Kineosporiaceae</taxon>
        <taxon>Spongisporangium</taxon>
    </lineage>
</organism>
<evidence type="ECO:0000256" key="1">
    <source>
        <dbReference type="ARBA" id="ARBA00008791"/>
    </source>
</evidence>